<feature type="repeat" description="TPR" evidence="1">
    <location>
        <begin position="198"/>
        <end position="231"/>
    </location>
</feature>
<dbReference type="STRING" id="1794912.AXX12_08635"/>
<dbReference type="SUPFAM" id="SSF53448">
    <property type="entry name" value="Nucleotide-diphospho-sugar transferases"/>
    <property type="match status" value="1"/>
</dbReference>
<dbReference type="InterPro" id="IPR029044">
    <property type="entry name" value="Nucleotide-diphossugar_trans"/>
</dbReference>
<reference evidence="3 4" key="1">
    <citation type="submission" date="2016-02" db="EMBL/GenBank/DDBJ databases">
        <title>Anaerosporomusa subterraneum gen. nov., sp. nov., a spore-forming obligate anaerobe isolated from saprolite.</title>
        <authorList>
            <person name="Choi J.K."/>
            <person name="Shah M."/>
            <person name="Yee N."/>
        </authorList>
    </citation>
    <scope>NUCLEOTIDE SEQUENCE [LARGE SCALE GENOMIC DNA]</scope>
    <source>
        <strain evidence="3 4">RU4</strain>
    </source>
</reference>
<proteinExistence type="predicted"/>
<dbReference type="Gene3D" id="1.25.40.10">
    <property type="entry name" value="Tetratricopeptide repeat domain"/>
    <property type="match status" value="2"/>
</dbReference>
<dbReference type="Gene3D" id="3.90.550.10">
    <property type="entry name" value="Spore Coat Polysaccharide Biosynthesis Protein SpsA, Chain A"/>
    <property type="match status" value="1"/>
</dbReference>
<evidence type="ECO:0000256" key="1">
    <source>
        <dbReference type="PROSITE-ProRule" id="PRU00339"/>
    </source>
</evidence>
<evidence type="ECO:0000313" key="4">
    <source>
        <dbReference type="Proteomes" id="UP000076268"/>
    </source>
</evidence>
<sequence>MHEISLCMIVKNEEDNLALSLERVAQVIKDIVVVDTGSKDRTKEIARKFTEKVYDFPWCNDFSKSRNFASSKADNDWILVLDADEVLVYYDWDNIVSFIAGNATRLGTIEVVSEFESDSTITRSTEVISRLFNRKFFHYTGTIHEQLVRYDAKDASRAATSVKVEHSGYSKAALAKKDKIKRNVSLLEAALQGNPEDPYLHYQLGKIYFTAKRFVESCEEYYIAISLRPNHSYSYVENLVISYGYALLKCERYKDALVLLDYYNDFNCSADYLFITALILMNNSQFQDAVEQFSKCLGCEKARLEGVNTYLPLYNMGVIHECLGYMTIAKEYYRRCGDYQLARQRLKVLSD</sequence>
<dbReference type="InterPro" id="IPR019734">
    <property type="entry name" value="TPR_rpt"/>
</dbReference>
<gene>
    <name evidence="3" type="ORF">AXX12_08635</name>
</gene>
<dbReference type="PROSITE" id="PS50005">
    <property type="entry name" value="TPR"/>
    <property type="match status" value="1"/>
</dbReference>
<dbReference type="PANTHER" id="PTHR43630">
    <property type="entry name" value="POLY-BETA-1,6-N-ACETYL-D-GLUCOSAMINE SYNTHASE"/>
    <property type="match status" value="1"/>
</dbReference>
<organism evidence="3 4">
    <name type="scientific">Anaerosporomusa subterranea</name>
    <dbReference type="NCBI Taxonomy" id="1794912"/>
    <lineage>
        <taxon>Bacteria</taxon>
        <taxon>Bacillati</taxon>
        <taxon>Bacillota</taxon>
        <taxon>Negativicutes</taxon>
        <taxon>Acetonemataceae</taxon>
        <taxon>Anaerosporomusa</taxon>
    </lineage>
</organism>
<dbReference type="PANTHER" id="PTHR43630:SF2">
    <property type="entry name" value="GLYCOSYLTRANSFERASE"/>
    <property type="match status" value="1"/>
</dbReference>
<feature type="domain" description="Glycosyltransferase 2-like" evidence="2">
    <location>
        <begin position="5"/>
        <end position="127"/>
    </location>
</feature>
<dbReference type="EMBL" id="LSGP01000017">
    <property type="protein sequence ID" value="KYZ76489.1"/>
    <property type="molecule type" value="Genomic_DNA"/>
</dbReference>
<evidence type="ECO:0000313" key="3">
    <source>
        <dbReference type="EMBL" id="KYZ76489.1"/>
    </source>
</evidence>
<dbReference type="Proteomes" id="UP000076268">
    <property type="component" value="Unassembled WGS sequence"/>
</dbReference>
<dbReference type="InterPro" id="IPR001173">
    <property type="entry name" value="Glyco_trans_2-like"/>
</dbReference>
<keyword evidence="1" id="KW-0802">TPR repeat</keyword>
<dbReference type="RefSeq" id="WP_066242050.1">
    <property type="nucleotide sequence ID" value="NZ_LSGP01000017.1"/>
</dbReference>
<dbReference type="AlphaFoldDB" id="A0A154BRF9"/>
<dbReference type="Pfam" id="PF00535">
    <property type="entry name" value="Glycos_transf_2"/>
    <property type="match status" value="1"/>
</dbReference>
<dbReference type="InterPro" id="IPR011990">
    <property type="entry name" value="TPR-like_helical_dom_sf"/>
</dbReference>
<accession>A0A154BRF9</accession>
<dbReference type="CDD" id="cd02511">
    <property type="entry name" value="Beta4Glucosyltransferase"/>
    <property type="match status" value="1"/>
</dbReference>
<dbReference type="SMART" id="SM00028">
    <property type="entry name" value="TPR"/>
    <property type="match status" value="2"/>
</dbReference>
<dbReference type="OrthoDB" id="9815923at2"/>
<keyword evidence="4" id="KW-1185">Reference proteome</keyword>
<name>A0A154BRF9_ANASB</name>
<dbReference type="SUPFAM" id="SSF48452">
    <property type="entry name" value="TPR-like"/>
    <property type="match status" value="1"/>
</dbReference>
<evidence type="ECO:0000259" key="2">
    <source>
        <dbReference type="Pfam" id="PF00535"/>
    </source>
</evidence>
<comment type="caution">
    <text evidence="3">The sequence shown here is derived from an EMBL/GenBank/DDBJ whole genome shotgun (WGS) entry which is preliminary data.</text>
</comment>
<protein>
    <recommendedName>
        <fullName evidence="2">Glycosyltransferase 2-like domain-containing protein</fullName>
    </recommendedName>
</protein>